<sequence>MADKSNSEDNKPKFMKNEDGTPMTQEQLRQKYGVDFTKEGRDGKLKYGPDDPTAMSNRVQFLAKADSQYYDPCAEASKMSLNCLERNNYKKAMCEEYFQIYRDCKKMWVSNKKQSGEIFETENITNPAGAATEGQEEWFPLVDQYLYILLLTWNVCVPYEAYMV</sequence>
<feature type="region of interest" description="Disordered" evidence="7">
    <location>
        <begin position="1"/>
        <end position="50"/>
    </location>
</feature>
<name>A0A1D8N7A5_YARLL</name>
<dbReference type="VEuPathDB" id="FungiDB:YALI0_B10274g"/>
<keyword evidence="3" id="KW-0496">Mitochondrion</keyword>
<comment type="function">
    <text evidence="1">Required for the assembly of cytochrome c oxidase.</text>
</comment>
<evidence type="ECO:0000256" key="5">
    <source>
        <dbReference type="ARBA" id="ARBA00038264"/>
    </source>
</evidence>
<comment type="similarity">
    <text evidence="5">Belongs to the COX23 family.</text>
</comment>
<dbReference type="RefSeq" id="XP_068138166.1">
    <property type="nucleotide sequence ID" value="XM_068282065.1"/>
</dbReference>
<reference evidence="8 9" key="1">
    <citation type="journal article" date="2016" name="PLoS ONE">
        <title>Sequence Assembly of Yarrowia lipolytica Strain W29/CLIB89 Shows Transposable Element Diversity.</title>
        <authorList>
            <person name="Magnan C."/>
            <person name="Yu J."/>
            <person name="Chang I."/>
            <person name="Jahn E."/>
            <person name="Kanomata Y."/>
            <person name="Wu J."/>
            <person name="Zeller M."/>
            <person name="Oakes M."/>
            <person name="Baldi P."/>
            <person name="Sandmeyer S."/>
        </authorList>
    </citation>
    <scope>NUCLEOTIDE SEQUENCE [LARGE SCALE GENOMIC DNA]</scope>
    <source>
        <strain evidence="9">CLIB89(W29)</strain>
    </source>
</reference>
<dbReference type="VEuPathDB" id="FungiDB:YALI1_B13888g"/>
<dbReference type="AlphaFoldDB" id="A0A1D8N7A5"/>
<evidence type="ECO:0000256" key="7">
    <source>
        <dbReference type="SAM" id="MobiDB-lite"/>
    </source>
</evidence>
<feature type="compositionally biased region" description="Basic and acidic residues" evidence="7">
    <location>
        <begin position="1"/>
        <end position="19"/>
    </location>
</feature>
<proteinExistence type="inferred from homology"/>
<dbReference type="Gene3D" id="1.10.287.1130">
    <property type="entry name" value="CytochromE C oxidase copper chaperone"/>
    <property type="match status" value="1"/>
</dbReference>
<dbReference type="GO" id="GO:0033108">
    <property type="term" value="P:mitochondrial respiratory chain complex assembly"/>
    <property type="evidence" value="ECO:0007669"/>
    <property type="project" value="TreeGrafter"/>
</dbReference>
<evidence type="ECO:0000256" key="1">
    <source>
        <dbReference type="ARBA" id="ARBA00003875"/>
    </source>
</evidence>
<gene>
    <name evidence="8" type="ORF">YALI1_B13888g</name>
</gene>
<dbReference type="EMBL" id="CP017554">
    <property type="protein sequence ID" value="AOW01499.1"/>
    <property type="molecule type" value="Genomic_DNA"/>
</dbReference>
<dbReference type="PROSITE" id="PS51808">
    <property type="entry name" value="CHCH"/>
    <property type="match status" value="1"/>
</dbReference>
<dbReference type="InterPro" id="IPR009069">
    <property type="entry name" value="Cys_alpha_HP_mot_SF"/>
</dbReference>
<feature type="compositionally biased region" description="Basic and acidic residues" evidence="7">
    <location>
        <begin position="36"/>
        <end position="49"/>
    </location>
</feature>
<evidence type="ECO:0000256" key="3">
    <source>
        <dbReference type="ARBA" id="ARBA00023128"/>
    </source>
</evidence>
<keyword evidence="4" id="KW-1015">Disulfide bond</keyword>
<evidence type="ECO:0000256" key="4">
    <source>
        <dbReference type="ARBA" id="ARBA00023157"/>
    </source>
</evidence>
<dbReference type="PANTHER" id="PTHR46811:SF1">
    <property type="entry name" value="COILED-COIL-HELIX-COILED-COIL-HELIX DOMAIN-CONTAINING PROTEIN 7"/>
    <property type="match status" value="1"/>
</dbReference>
<organism evidence="8 9">
    <name type="scientific">Yarrowia lipolytica</name>
    <name type="common">Candida lipolytica</name>
    <dbReference type="NCBI Taxonomy" id="4952"/>
    <lineage>
        <taxon>Eukaryota</taxon>
        <taxon>Fungi</taxon>
        <taxon>Dikarya</taxon>
        <taxon>Ascomycota</taxon>
        <taxon>Saccharomycotina</taxon>
        <taxon>Dipodascomycetes</taxon>
        <taxon>Dipodascales</taxon>
        <taxon>Dipodascales incertae sedis</taxon>
        <taxon>Yarrowia</taxon>
    </lineage>
</organism>
<evidence type="ECO:0000256" key="2">
    <source>
        <dbReference type="ARBA" id="ARBA00004569"/>
    </source>
</evidence>
<evidence type="ECO:0000313" key="8">
    <source>
        <dbReference type="EMBL" id="AOW01499.1"/>
    </source>
</evidence>
<comment type="subcellular location">
    <subcellularLocation>
        <location evidence="2">Mitochondrion intermembrane space</location>
    </subcellularLocation>
</comment>
<dbReference type="eggNOG" id="KOG4618">
    <property type="taxonomic scope" value="Eukaryota"/>
</dbReference>
<evidence type="ECO:0000256" key="6">
    <source>
        <dbReference type="ARBA" id="ARBA00041104"/>
    </source>
</evidence>
<dbReference type="Proteomes" id="UP000182444">
    <property type="component" value="Chromosome 1B"/>
</dbReference>
<evidence type="ECO:0000313" key="9">
    <source>
        <dbReference type="Proteomes" id="UP000182444"/>
    </source>
</evidence>
<dbReference type="SMR" id="A0A1D8N7A5"/>
<accession>A0A1D8N7A5</accession>
<protein>
    <recommendedName>
        <fullName evidence="6">Cytochrome c oxidase-assembly factor COX23, mitochondrial</fullName>
    </recommendedName>
</protein>
<dbReference type="SUPFAM" id="SSF47072">
    <property type="entry name" value="Cysteine alpha-hairpin motif"/>
    <property type="match status" value="1"/>
</dbReference>
<dbReference type="PANTHER" id="PTHR46811">
    <property type="entry name" value="COILED-COIL-HELIX-COILED-COIL-HELIX DOMAIN-CONTAINING PROTEIN 7"/>
    <property type="match status" value="1"/>
</dbReference>
<dbReference type="InterPro" id="IPR051040">
    <property type="entry name" value="COX23"/>
</dbReference>
<dbReference type="GO" id="GO:0005758">
    <property type="term" value="C:mitochondrial intermembrane space"/>
    <property type="evidence" value="ECO:0007669"/>
    <property type="project" value="UniProtKB-SubCell"/>
</dbReference>
<dbReference type="GeneID" id="2906838"/>